<dbReference type="Gene3D" id="3.40.630.40">
    <property type="entry name" value="Zn-dependent exopeptidases"/>
    <property type="match status" value="1"/>
</dbReference>
<protein>
    <recommendedName>
        <fullName evidence="2">MurNAc-LAA domain-containing protein</fullName>
    </recommendedName>
</protein>
<feature type="domain" description="MurNAc-LAA" evidence="2">
    <location>
        <begin position="64"/>
        <end position="177"/>
    </location>
</feature>
<dbReference type="PANTHER" id="PTHR30404">
    <property type="entry name" value="N-ACETYLMURAMOYL-L-ALANINE AMIDASE"/>
    <property type="match status" value="1"/>
</dbReference>
<evidence type="ECO:0000313" key="3">
    <source>
        <dbReference type="EMBL" id="GGE85050.1"/>
    </source>
</evidence>
<comment type="caution">
    <text evidence="3">The sequence shown here is derived from an EMBL/GenBank/DDBJ whole genome shotgun (WGS) entry which is preliminary data.</text>
</comment>
<evidence type="ECO:0000256" key="1">
    <source>
        <dbReference type="ARBA" id="ARBA00022801"/>
    </source>
</evidence>
<dbReference type="SMART" id="SM00646">
    <property type="entry name" value="Ami_3"/>
    <property type="match status" value="1"/>
</dbReference>
<dbReference type="InterPro" id="IPR002508">
    <property type="entry name" value="MurNAc-LAA_cat"/>
</dbReference>
<sequence length="227" mass="24864">MAIIIIDPGHGGSDSGGTGNGLVEKNLTYTIAAKVQSYLLTYYQSADARVTRWSDTYVSLDQRCQIANNANADFFLSIHINAGGGTGYEDYIYSGLSSTGPTAQKRDIFHNAVVPVLQKYGLKDRGKKKADFYVLRKTNMDAILTEAAFIDTTFDANLMKNETFLNDLSAAYARGVATILGLKPVQPPSSPIYDIIVGGFSEADVDDALNKIQSAFPGWYMYKKKRE</sequence>
<dbReference type="EMBL" id="BMFK01000009">
    <property type="protein sequence ID" value="GGE85050.1"/>
    <property type="molecule type" value="Genomic_DNA"/>
</dbReference>
<dbReference type="Pfam" id="PF01520">
    <property type="entry name" value="Amidase_3"/>
    <property type="match status" value="1"/>
</dbReference>
<dbReference type="AlphaFoldDB" id="A0A917AZE0"/>
<gene>
    <name evidence="3" type="ORF">GCM10007140_38230</name>
</gene>
<dbReference type="PANTHER" id="PTHR30404:SF0">
    <property type="entry name" value="N-ACETYLMURAMOYL-L-ALANINE AMIDASE AMIC"/>
    <property type="match status" value="1"/>
</dbReference>
<dbReference type="SUPFAM" id="SSF53187">
    <property type="entry name" value="Zn-dependent exopeptidases"/>
    <property type="match status" value="1"/>
</dbReference>
<evidence type="ECO:0000313" key="4">
    <source>
        <dbReference type="Proteomes" id="UP000605259"/>
    </source>
</evidence>
<dbReference type="InterPro" id="IPR050695">
    <property type="entry name" value="N-acetylmuramoyl_amidase_3"/>
</dbReference>
<dbReference type="Proteomes" id="UP000605259">
    <property type="component" value="Unassembled WGS sequence"/>
</dbReference>
<dbReference type="GO" id="GO:0009253">
    <property type="term" value="P:peptidoglycan catabolic process"/>
    <property type="evidence" value="ECO:0007669"/>
    <property type="project" value="InterPro"/>
</dbReference>
<keyword evidence="1" id="KW-0378">Hydrolase</keyword>
<dbReference type="GO" id="GO:0008745">
    <property type="term" value="F:N-acetylmuramoyl-L-alanine amidase activity"/>
    <property type="evidence" value="ECO:0007669"/>
    <property type="project" value="InterPro"/>
</dbReference>
<name>A0A917AZE0_9BACI</name>
<evidence type="ECO:0000259" key="2">
    <source>
        <dbReference type="SMART" id="SM00646"/>
    </source>
</evidence>
<reference evidence="3" key="1">
    <citation type="journal article" date="2014" name="Int. J. Syst. Evol. Microbiol.">
        <title>Complete genome sequence of Corynebacterium casei LMG S-19264T (=DSM 44701T), isolated from a smear-ripened cheese.</title>
        <authorList>
            <consortium name="US DOE Joint Genome Institute (JGI-PGF)"/>
            <person name="Walter F."/>
            <person name="Albersmeier A."/>
            <person name="Kalinowski J."/>
            <person name="Ruckert C."/>
        </authorList>
    </citation>
    <scope>NUCLEOTIDE SEQUENCE</scope>
    <source>
        <strain evidence="3">CGMCC 1.12698</strain>
    </source>
</reference>
<dbReference type="CDD" id="cd02696">
    <property type="entry name" value="MurNAc-LAA"/>
    <property type="match status" value="1"/>
</dbReference>
<accession>A0A917AZE0</accession>
<keyword evidence="4" id="KW-1185">Reference proteome</keyword>
<reference evidence="3" key="2">
    <citation type="submission" date="2020-09" db="EMBL/GenBank/DDBJ databases">
        <authorList>
            <person name="Sun Q."/>
            <person name="Zhou Y."/>
        </authorList>
    </citation>
    <scope>NUCLEOTIDE SEQUENCE</scope>
    <source>
        <strain evidence="3">CGMCC 1.12698</strain>
    </source>
</reference>
<dbReference type="GO" id="GO:0030288">
    <property type="term" value="C:outer membrane-bounded periplasmic space"/>
    <property type="evidence" value="ECO:0007669"/>
    <property type="project" value="TreeGrafter"/>
</dbReference>
<proteinExistence type="predicted"/>
<dbReference type="RefSeq" id="WP_188390110.1">
    <property type="nucleotide sequence ID" value="NZ_BMFK01000009.1"/>
</dbReference>
<organism evidence="3 4">
    <name type="scientific">Priestia taiwanensis</name>
    <dbReference type="NCBI Taxonomy" id="1347902"/>
    <lineage>
        <taxon>Bacteria</taxon>
        <taxon>Bacillati</taxon>
        <taxon>Bacillota</taxon>
        <taxon>Bacilli</taxon>
        <taxon>Bacillales</taxon>
        <taxon>Bacillaceae</taxon>
        <taxon>Priestia</taxon>
    </lineage>
</organism>